<keyword evidence="2" id="KW-1185">Reference proteome</keyword>
<protein>
    <submittedName>
        <fullName evidence="1">Uncharacterized protein</fullName>
    </submittedName>
</protein>
<sequence>MLQFKISGVVFDSDIEYTINELNNNKNTPFLNQFSMLMQHTHWWPDALNFQIRFSITSAIIKFITSYQFYVEHTILHFIYMSTYSAYQLKTKIYINKPLKWKCKHLINTPLTLNTSISNKIRYPWVYLFKSNSSSMVMIISCLSRILSMRFNFRHRLTPECRHSSECSFSSQYFQLNSIAISDSTQIKSLADLSAHRLKWGFANLQTVATNISSDTKTTQQIYKHDKEIKKALTSEMSLSKKKYNVNGCNLLDLSITYLILFFQNVMEESFILISIILLLIRHSVFNVMFSIGATRPLKQGLLNCECTTEI</sequence>
<dbReference type="Proteomes" id="UP000475862">
    <property type="component" value="Unassembled WGS sequence"/>
</dbReference>
<name>A0A6G0T8W9_APHGL</name>
<evidence type="ECO:0000313" key="2">
    <source>
        <dbReference type="Proteomes" id="UP000475862"/>
    </source>
</evidence>
<reference evidence="1 2" key="1">
    <citation type="submission" date="2019-08" db="EMBL/GenBank/DDBJ databases">
        <title>The genome of the soybean aphid Biotype 1, its phylome, world population structure and adaptation to the North American continent.</title>
        <authorList>
            <person name="Giordano R."/>
            <person name="Donthu R.K."/>
            <person name="Hernandez A.G."/>
            <person name="Wright C.L."/>
            <person name="Zimin A.V."/>
        </authorList>
    </citation>
    <scope>NUCLEOTIDE SEQUENCE [LARGE SCALE GENOMIC DNA]</scope>
    <source>
        <tissue evidence="1">Whole aphids</tissue>
    </source>
</reference>
<proteinExistence type="predicted"/>
<dbReference type="AlphaFoldDB" id="A0A6G0T8W9"/>
<accession>A0A6G0T8W9</accession>
<organism evidence="1 2">
    <name type="scientific">Aphis glycines</name>
    <name type="common">Soybean aphid</name>
    <dbReference type="NCBI Taxonomy" id="307491"/>
    <lineage>
        <taxon>Eukaryota</taxon>
        <taxon>Metazoa</taxon>
        <taxon>Ecdysozoa</taxon>
        <taxon>Arthropoda</taxon>
        <taxon>Hexapoda</taxon>
        <taxon>Insecta</taxon>
        <taxon>Pterygota</taxon>
        <taxon>Neoptera</taxon>
        <taxon>Paraneoptera</taxon>
        <taxon>Hemiptera</taxon>
        <taxon>Sternorrhyncha</taxon>
        <taxon>Aphidomorpha</taxon>
        <taxon>Aphidoidea</taxon>
        <taxon>Aphididae</taxon>
        <taxon>Aphidini</taxon>
        <taxon>Aphis</taxon>
        <taxon>Aphis</taxon>
    </lineage>
</organism>
<evidence type="ECO:0000313" key="1">
    <source>
        <dbReference type="EMBL" id="KAE9528197.1"/>
    </source>
</evidence>
<dbReference type="EMBL" id="VYZN01000049">
    <property type="protein sequence ID" value="KAE9528197.1"/>
    <property type="molecule type" value="Genomic_DNA"/>
</dbReference>
<gene>
    <name evidence="1" type="ORF">AGLY_012619</name>
</gene>
<comment type="caution">
    <text evidence="1">The sequence shown here is derived from an EMBL/GenBank/DDBJ whole genome shotgun (WGS) entry which is preliminary data.</text>
</comment>